<evidence type="ECO:0000313" key="2">
    <source>
        <dbReference type="EMBL" id="KAF2500009.1"/>
    </source>
</evidence>
<proteinExistence type="predicted"/>
<feature type="compositionally biased region" description="Basic and acidic residues" evidence="1">
    <location>
        <begin position="1"/>
        <end position="14"/>
    </location>
</feature>
<name>A0A6A6R613_9PEZI</name>
<dbReference type="EMBL" id="MU004183">
    <property type="protein sequence ID" value="KAF2500009.1"/>
    <property type="molecule type" value="Genomic_DNA"/>
</dbReference>
<dbReference type="AlphaFoldDB" id="A0A6A6R613"/>
<reference evidence="2" key="1">
    <citation type="journal article" date="2020" name="Stud. Mycol.">
        <title>101 Dothideomycetes genomes: a test case for predicting lifestyles and emergence of pathogens.</title>
        <authorList>
            <person name="Haridas S."/>
            <person name="Albert R."/>
            <person name="Binder M."/>
            <person name="Bloem J."/>
            <person name="Labutti K."/>
            <person name="Salamov A."/>
            <person name="Andreopoulos B."/>
            <person name="Baker S."/>
            <person name="Barry K."/>
            <person name="Bills G."/>
            <person name="Bluhm B."/>
            <person name="Cannon C."/>
            <person name="Castanera R."/>
            <person name="Culley D."/>
            <person name="Daum C."/>
            <person name="Ezra D."/>
            <person name="Gonzalez J."/>
            <person name="Henrissat B."/>
            <person name="Kuo A."/>
            <person name="Liang C."/>
            <person name="Lipzen A."/>
            <person name="Lutzoni F."/>
            <person name="Magnuson J."/>
            <person name="Mondo S."/>
            <person name="Nolan M."/>
            <person name="Ohm R."/>
            <person name="Pangilinan J."/>
            <person name="Park H.-J."/>
            <person name="Ramirez L."/>
            <person name="Alfaro M."/>
            <person name="Sun H."/>
            <person name="Tritt A."/>
            <person name="Yoshinaga Y."/>
            <person name="Zwiers L.-H."/>
            <person name="Turgeon B."/>
            <person name="Goodwin S."/>
            <person name="Spatafora J."/>
            <person name="Crous P."/>
            <person name="Grigoriev I."/>
        </authorList>
    </citation>
    <scope>NUCLEOTIDE SEQUENCE</scope>
    <source>
        <strain evidence="2">CBS 269.34</strain>
    </source>
</reference>
<protein>
    <submittedName>
        <fullName evidence="2">Uncharacterized protein</fullName>
    </submittedName>
</protein>
<keyword evidence="3" id="KW-1185">Reference proteome</keyword>
<organism evidence="2 3">
    <name type="scientific">Lophium mytilinum</name>
    <dbReference type="NCBI Taxonomy" id="390894"/>
    <lineage>
        <taxon>Eukaryota</taxon>
        <taxon>Fungi</taxon>
        <taxon>Dikarya</taxon>
        <taxon>Ascomycota</taxon>
        <taxon>Pezizomycotina</taxon>
        <taxon>Dothideomycetes</taxon>
        <taxon>Pleosporomycetidae</taxon>
        <taxon>Mytilinidiales</taxon>
        <taxon>Mytilinidiaceae</taxon>
        <taxon>Lophium</taxon>
    </lineage>
</organism>
<accession>A0A6A6R613</accession>
<gene>
    <name evidence="2" type="ORF">BU16DRAFT_234015</name>
</gene>
<dbReference type="Proteomes" id="UP000799750">
    <property type="component" value="Unassembled WGS sequence"/>
</dbReference>
<feature type="region of interest" description="Disordered" evidence="1">
    <location>
        <begin position="169"/>
        <end position="208"/>
    </location>
</feature>
<evidence type="ECO:0000313" key="3">
    <source>
        <dbReference type="Proteomes" id="UP000799750"/>
    </source>
</evidence>
<sequence length="208" mass="24006">MPFHLCHKDGKPDPNEQTSEPKNARHMREGIRRVKFPADHKGQVSQINRVGIGKEQTHQASKTDGAEIEKEHIRQIKLRECRDLCDDLRKEVDAQRMVDRNFRPGSKYHAEAREQQTRIAQFLQMTEKERDAMSVGTLRRYIALGNRLRCLNQSEVRFKDPPFTIRTSFSQVDWGRPTTRNQSPPTSPNGPFREPSGTSGELGFQKRA</sequence>
<evidence type="ECO:0000256" key="1">
    <source>
        <dbReference type="SAM" id="MobiDB-lite"/>
    </source>
</evidence>
<feature type="region of interest" description="Disordered" evidence="1">
    <location>
        <begin position="1"/>
        <end position="28"/>
    </location>
</feature>